<organism evidence="1">
    <name type="scientific">uncultured Coleofasciculus sp</name>
    <dbReference type="NCBI Taxonomy" id="1267456"/>
    <lineage>
        <taxon>Bacteria</taxon>
        <taxon>Bacillati</taxon>
        <taxon>Cyanobacteriota</taxon>
        <taxon>Cyanophyceae</taxon>
        <taxon>Coleofasciculales</taxon>
        <taxon>Coleofasciculaceae</taxon>
        <taxon>Coleofasciculus</taxon>
        <taxon>environmental samples</taxon>
    </lineage>
</organism>
<evidence type="ECO:0000313" key="1">
    <source>
        <dbReference type="EMBL" id="CAA9279302.1"/>
    </source>
</evidence>
<name>A0A6J4JGB5_9CYAN</name>
<accession>A0A6J4JGB5</accession>
<dbReference type="EMBL" id="CADCTM010000577">
    <property type="protein sequence ID" value="CAA9279302.1"/>
    <property type="molecule type" value="Genomic_DNA"/>
</dbReference>
<sequence>MWRHPRQTQEILNISRFTDVDSCNIIRLRQTHTGFELSLSFPVMSSDMLGNAAG</sequence>
<dbReference type="AlphaFoldDB" id="A0A6J4JGB5"/>
<proteinExistence type="predicted"/>
<protein>
    <submittedName>
        <fullName evidence="1">Uncharacterized protein</fullName>
    </submittedName>
</protein>
<gene>
    <name evidence="1" type="ORF">AVDCRST_MAG92-3433</name>
</gene>
<reference evidence="1" key="1">
    <citation type="submission" date="2020-02" db="EMBL/GenBank/DDBJ databases">
        <authorList>
            <person name="Meier V. D."/>
        </authorList>
    </citation>
    <scope>NUCLEOTIDE SEQUENCE</scope>
    <source>
        <strain evidence="1">AVDCRST_MAG92</strain>
    </source>
</reference>